<feature type="domain" description="Plasmid pRiA4b Orf3-like" evidence="1">
    <location>
        <begin position="28"/>
        <end position="180"/>
    </location>
</feature>
<sequence length="442" mass="48985">MDDGGIVDLDRPAARPELRRAPRLDPALYRVRVNLDGSTPAIWRRLDIRSDVPLDVVHQVLQAAFGWEDRHLHRFAIGGGPFDHDSQLFLCPFDADDPDCDDAGLAESEVRLDETLGEPGDVLYYVYDYGDFWQVTLRLEAVLPATEDSPTAVVVDGERAAPPEDCGGITDGDALSEIIDAGNFDAETISAELRSPFFILREAGIDRRLVDLVHRLRYTSVGDDLQARARIIATAPCSLDDAELDRYLAAHRWFLNRAADGALPLTSSGWLKPAVLAEAAKVIPEMGDWPFGHAREKNCPPLRHFRETLQSLRLVRRYKGELTLTKAGILAWRNPSQIWDRLAIRLVPGTDDAYELQSTLLFLAYAGTTSDVDDLPFAAMATALNELGWRHADGRPVEDFSLRYHPAHSILVNVTDAPVTAQRRWKISPGAAALARAALRVS</sequence>
<evidence type="ECO:0000313" key="2">
    <source>
        <dbReference type="EMBL" id="GFG58532.1"/>
    </source>
</evidence>
<evidence type="ECO:0000313" key="3">
    <source>
        <dbReference type="Proteomes" id="UP000465241"/>
    </source>
</evidence>
<evidence type="ECO:0000259" key="1">
    <source>
        <dbReference type="Pfam" id="PF07929"/>
    </source>
</evidence>
<dbReference type="PANTHER" id="PTHR41878:SF1">
    <property type="entry name" value="TNPR PROTEIN"/>
    <property type="match status" value="1"/>
</dbReference>
<accession>A0A7I9WLA9</accession>
<comment type="caution">
    <text evidence="2">The sequence shown here is derived from an EMBL/GenBank/DDBJ whole genome shotgun (WGS) entry which is preliminary data.</text>
</comment>
<reference evidence="2 3" key="1">
    <citation type="journal article" date="2019" name="Emerg. Microbes Infect.">
        <title>Comprehensive subspecies identification of 175 nontuberculous mycobacteria species based on 7547 genomic profiles.</title>
        <authorList>
            <person name="Matsumoto Y."/>
            <person name="Kinjo T."/>
            <person name="Motooka D."/>
            <person name="Nabeya D."/>
            <person name="Jung N."/>
            <person name="Uechi K."/>
            <person name="Horii T."/>
            <person name="Iida T."/>
            <person name="Fujita J."/>
            <person name="Nakamura S."/>
        </authorList>
    </citation>
    <scope>NUCLEOTIDE SEQUENCE [LARGE SCALE GENOMIC DNA]</scope>
    <source>
        <strain evidence="2 3">JCM 13392</strain>
    </source>
</reference>
<keyword evidence="3" id="KW-1185">Reference proteome</keyword>
<proteinExistence type="predicted"/>
<dbReference type="Pfam" id="PF07929">
    <property type="entry name" value="PRiA4_ORF3"/>
    <property type="match status" value="1"/>
</dbReference>
<name>A0A7I9WLA9_9MYCO</name>
<dbReference type="Gene3D" id="3.10.290.30">
    <property type="entry name" value="MM3350-like"/>
    <property type="match status" value="1"/>
</dbReference>
<dbReference type="RefSeq" id="WP_193489344.1">
    <property type="nucleotide sequence ID" value="NZ_BAAAMC010000056.1"/>
</dbReference>
<dbReference type="AlphaFoldDB" id="A0A7I9WLA9"/>
<protein>
    <recommendedName>
        <fullName evidence="1">Plasmid pRiA4b Orf3-like domain-containing protein</fullName>
    </recommendedName>
</protein>
<dbReference type="PANTHER" id="PTHR41878">
    <property type="entry name" value="LEXA REPRESSOR-RELATED"/>
    <property type="match status" value="1"/>
</dbReference>
<gene>
    <name evidence="2" type="ORF">MMUR_26680</name>
</gene>
<dbReference type="InterPro" id="IPR012912">
    <property type="entry name" value="Plasmid_pRiA4b_Orf3-like"/>
</dbReference>
<organism evidence="2 3">
    <name type="scientific">Mycolicibacterium murale</name>
    <dbReference type="NCBI Taxonomy" id="182220"/>
    <lineage>
        <taxon>Bacteria</taxon>
        <taxon>Bacillati</taxon>
        <taxon>Actinomycetota</taxon>
        <taxon>Actinomycetes</taxon>
        <taxon>Mycobacteriales</taxon>
        <taxon>Mycobacteriaceae</taxon>
        <taxon>Mycolicibacterium</taxon>
    </lineage>
</organism>
<dbReference type="Proteomes" id="UP000465241">
    <property type="component" value="Unassembled WGS sequence"/>
</dbReference>
<dbReference type="InterPro" id="IPR024047">
    <property type="entry name" value="MM3350-like_sf"/>
</dbReference>
<dbReference type="EMBL" id="BLKT01000003">
    <property type="protein sequence ID" value="GFG58532.1"/>
    <property type="molecule type" value="Genomic_DNA"/>
</dbReference>
<dbReference type="SUPFAM" id="SSF159941">
    <property type="entry name" value="MM3350-like"/>
    <property type="match status" value="1"/>
</dbReference>